<dbReference type="Proteomes" id="UP000620327">
    <property type="component" value="Unassembled WGS sequence"/>
</dbReference>
<dbReference type="AlphaFoldDB" id="A0A923MI12"/>
<dbReference type="EMBL" id="JACOQI010000009">
    <property type="protein sequence ID" value="MBC5770688.1"/>
    <property type="molecule type" value="Genomic_DNA"/>
</dbReference>
<reference evidence="1" key="1">
    <citation type="submission" date="2020-08" db="EMBL/GenBank/DDBJ databases">
        <title>Genome public.</title>
        <authorList>
            <person name="Liu C."/>
            <person name="Sun Q."/>
        </authorList>
    </citation>
    <scope>NUCLEOTIDE SEQUENCE</scope>
    <source>
        <strain evidence="1">BX15</strain>
    </source>
</reference>
<dbReference type="EMBL" id="JACOQI010000031">
    <property type="protein sequence ID" value="MBC5772101.1"/>
    <property type="molecule type" value="Genomic_DNA"/>
</dbReference>
<organism evidence="1 3">
    <name type="scientific">Dysosmobacter segnis</name>
    <dbReference type="NCBI Taxonomy" id="2763042"/>
    <lineage>
        <taxon>Bacteria</taxon>
        <taxon>Bacillati</taxon>
        <taxon>Bacillota</taxon>
        <taxon>Clostridia</taxon>
        <taxon>Eubacteriales</taxon>
        <taxon>Oscillospiraceae</taxon>
        <taxon>Dysosmobacter</taxon>
    </lineage>
</organism>
<keyword evidence="3" id="KW-1185">Reference proteome</keyword>
<protein>
    <submittedName>
        <fullName evidence="1">Uncharacterized protein</fullName>
    </submittedName>
</protein>
<dbReference type="RefSeq" id="WP_174232995.1">
    <property type="nucleotide sequence ID" value="NZ_JACOQI010000009.1"/>
</dbReference>
<evidence type="ECO:0000313" key="1">
    <source>
        <dbReference type="EMBL" id="MBC5770688.1"/>
    </source>
</evidence>
<sequence length="47" mass="5083">MNPNADYLGIVTMLRSLREQGLVSGSEAKKIAARLRVQLGADIIISL</sequence>
<accession>A0A923MI12</accession>
<proteinExistence type="predicted"/>
<gene>
    <name evidence="1" type="ORF">H8Z83_10195</name>
    <name evidence="2" type="ORF">H8Z83_17585</name>
</gene>
<comment type="caution">
    <text evidence="1">The sequence shown here is derived from an EMBL/GenBank/DDBJ whole genome shotgun (WGS) entry which is preliminary data.</text>
</comment>
<name>A0A923MI12_9FIRM</name>
<evidence type="ECO:0000313" key="2">
    <source>
        <dbReference type="EMBL" id="MBC5772101.1"/>
    </source>
</evidence>
<evidence type="ECO:0000313" key="3">
    <source>
        <dbReference type="Proteomes" id="UP000620327"/>
    </source>
</evidence>